<dbReference type="SUPFAM" id="SSF46894">
    <property type="entry name" value="C-terminal effector domain of the bipartite response regulators"/>
    <property type="match status" value="1"/>
</dbReference>
<dbReference type="InterPro" id="IPR016032">
    <property type="entry name" value="Sig_transdc_resp-reg_C-effctor"/>
</dbReference>
<dbReference type="Gene3D" id="1.10.10.10">
    <property type="entry name" value="Winged helix-like DNA-binding domain superfamily/Winged helix DNA-binding domain"/>
    <property type="match status" value="1"/>
</dbReference>
<evidence type="ECO:0000256" key="1">
    <source>
        <dbReference type="SAM" id="MobiDB-lite"/>
    </source>
</evidence>
<feature type="domain" description="HTH luxR-type" evidence="2">
    <location>
        <begin position="190"/>
        <end position="247"/>
    </location>
</feature>
<keyword evidence="4" id="KW-1185">Reference proteome</keyword>
<evidence type="ECO:0000313" key="4">
    <source>
        <dbReference type="Proteomes" id="UP000778578"/>
    </source>
</evidence>
<sequence length="285" mass="30657">MEENTVIYRSDVPPDKMEQDLLKVRALIDSTVARRRQKLAENSLVRKLGLGRKELVAEIGRQVNRSRNSVDILLPDDLEVAGAALEAVKERLSPAAPTVTVRVLCAPGCVDESLVRRMEEDERLTVRTSRSQGLTASIIDGRTALVCADPTLDARASTLHAPSVIRALEKLFESMWQASALAAGPIDFGNQARSDMAREVLRCLRLGLTDEVAARELSISVRTYRRYVADIMKALAADSRFQAGVRAAALGLLPPGGKGGGDPASRSSGAGTHAADTGEPEPPHC</sequence>
<organism evidence="3 4">
    <name type="scientific">Actinacidiphila acidipaludis</name>
    <dbReference type="NCBI Taxonomy" id="2873382"/>
    <lineage>
        <taxon>Bacteria</taxon>
        <taxon>Bacillati</taxon>
        <taxon>Actinomycetota</taxon>
        <taxon>Actinomycetes</taxon>
        <taxon>Kitasatosporales</taxon>
        <taxon>Streptomycetaceae</taxon>
        <taxon>Actinacidiphila</taxon>
    </lineage>
</organism>
<gene>
    <name evidence="3" type="ORF">K7862_19390</name>
</gene>
<accession>A0ABS7Q9I4</accession>
<feature type="region of interest" description="Disordered" evidence="1">
    <location>
        <begin position="254"/>
        <end position="285"/>
    </location>
</feature>
<protein>
    <submittedName>
        <fullName evidence="3">Helix-turn-helix transcriptional regulator</fullName>
    </submittedName>
</protein>
<comment type="caution">
    <text evidence="3">The sequence shown here is derived from an EMBL/GenBank/DDBJ whole genome shotgun (WGS) entry which is preliminary data.</text>
</comment>
<name>A0ABS7Q9I4_9ACTN</name>
<reference evidence="3 4" key="1">
    <citation type="submission" date="2021-08" db="EMBL/GenBank/DDBJ databases">
        <title>WGS of actinomycetes from Thailand.</title>
        <authorList>
            <person name="Thawai C."/>
        </authorList>
    </citation>
    <scope>NUCLEOTIDE SEQUENCE [LARGE SCALE GENOMIC DNA]</scope>
    <source>
        <strain evidence="3 4">PLK6-54</strain>
    </source>
</reference>
<evidence type="ECO:0000259" key="2">
    <source>
        <dbReference type="SMART" id="SM00421"/>
    </source>
</evidence>
<evidence type="ECO:0000313" key="3">
    <source>
        <dbReference type="EMBL" id="MBY8879786.1"/>
    </source>
</evidence>
<dbReference type="Proteomes" id="UP000778578">
    <property type="component" value="Unassembled WGS sequence"/>
</dbReference>
<dbReference type="EMBL" id="JAINZZ010000023">
    <property type="protein sequence ID" value="MBY8879786.1"/>
    <property type="molecule type" value="Genomic_DNA"/>
</dbReference>
<dbReference type="SMART" id="SM00421">
    <property type="entry name" value="HTH_LUXR"/>
    <property type="match status" value="1"/>
</dbReference>
<proteinExistence type="predicted"/>
<dbReference type="InterPro" id="IPR000792">
    <property type="entry name" value="Tscrpt_reg_LuxR_C"/>
</dbReference>
<dbReference type="RefSeq" id="WP_222964167.1">
    <property type="nucleotide sequence ID" value="NZ_JAINZZ010000023.1"/>
</dbReference>
<dbReference type="InterPro" id="IPR036388">
    <property type="entry name" value="WH-like_DNA-bd_sf"/>
</dbReference>